<dbReference type="GeneID" id="20819691"/>
<gene>
    <name evidence="2" type="ORF">H257_17695</name>
</gene>
<dbReference type="EMBL" id="KI913228">
    <property type="protein sequence ID" value="ETV65645.1"/>
    <property type="molecule type" value="Genomic_DNA"/>
</dbReference>
<dbReference type="VEuPathDB" id="FungiDB:H257_17695"/>
<protein>
    <submittedName>
        <fullName evidence="2">Uncharacterized protein</fullName>
    </submittedName>
</protein>
<feature type="compositionally biased region" description="Polar residues" evidence="1">
    <location>
        <begin position="1"/>
        <end position="20"/>
    </location>
</feature>
<name>W4FDV3_APHAT</name>
<organism evidence="2">
    <name type="scientific">Aphanomyces astaci</name>
    <name type="common">Crayfish plague agent</name>
    <dbReference type="NCBI Taxonomy" id="112090"/>
    <lineage>
        <taxon>Eukaryota</taxon>
        <taxon>Sar</taxon>
        <taxon>Stramenopiles</taxon>
        <taxon>Oomycota</taxon>
        <taxon>Saprolegniomycetes</taxon>
        <taxon>Saprolegniales</taxon>
        <taxon>Verrucalvaceae</taxon>
        <taxon>Aphanomyces</taxon>
    </lineage>
</organism>
<proteinExistence type="predicted"/>
<dbReference type="RefSeq" id="XP_009844884.1">
    <property type="nucleotide sequence ID" value="XM_009846582.1"/>
</dbReference>
<sequence>MSPTPQAASTNHHPNDTGATRSLPIVPDYAMMFVFNDGAITQPPHVLELWIDAKCNHLRSMKQRGASQAAILQEVQVLLAWTRHLRRQRSNIA</sequence>
<reference evidence="2" key="1">
    <citation type="submission" date="2013-12" db="EMBL/GenBank/DDBJ databases">
        <title>The Genome Sequence of Aphanomyces astaci APO3.</title>
        <authorList>
            <consortium name="The Broad Institute Genomics Platform"/>
            <person name="Russ C."/>
            <person name="Tyler B."/>
            <person name="van West P."/>
            <person name="Dieguez-Uribeondo J."/>
            <person name="Young S.K."/>
            <person name="Zeng Q."/>
            <person name="Gargeya S."/>
            <person name="Fitzgerald M."/>
            <person name="Abouelleil A."/>
            <person name="Alvarado L."/>
            <person name="Chapman S.B."/>
            <person name="Gainer-Dewar J."/>
            <person name="Goldberg J."/>
            <person name="Griggs A."/>
            <person name="Gujja S."/>
            <person name="Hansen M."/>
            <person name="Howarth C."/>
            <person name="Imamovic A."/>
            <person name="Ireland A."/>
            <person name="Larimer J."/>
            <person name="McCowan C."/>
            <person name="Murphy C."/>
            <person name="Pearson M."/>
            <person name="Poon T.W."/>
            <person name="Priest M."/>
            <person name="Roberts A."/>
            <person name="Saif S."/>
            <person name="Shea T."/>
            <person name="Sykes S."/>
            <person name="Wortman J."/>
            <person name="Nusbaum C."/>
            <person name="Birren B."/>
        </authorList>
    </citation>
    <scope>NUCLEOTIDE SEQUENCE [LARGE SCALE GENOMIC DNA]</scope>
    <source>
        <strain evidence="2">APO3</strain>
    </source>
</reference>
<evidence type="ECO:0000313" key="2">
    <source>
        <dbReference type="EMBL" id="ETV65645.1"/>
    </source>
</evidence>
<dbReference type="AlphaFoldDB" id="W4FDV3"/>
<feature type="region of interest" description="Disordered" evidence="1">
    <location>
        <begin position="1"/>
        <end position="21"/>
    </location>
</feature>
<evidence type="ECO:0000256" key="1">
    <source>
        <dbReference type="SAM" id="MobiDB-lite"/>
    </source>
</evidence>
<dbReference type="OrthoDB" id="10291095at2759"/>
<accession>W4FDV3</accession>